<dbReference type="Proteomes" id="UP001595961">
    <property type="component" value="Unassembled WGS sequence"/>
</dbReference>
<protein>
    <submittedName>
        <fullName evidence="1">Uncharacterized protein</fullName>
    </submittedName>
</protein>
<name>A0ABV9BX95_9GAMM</name>
<gene>
    <name evidence="1" type="ORF">ACFO5W_00455</name>
</gene>
<evidence type="ECO:0000313" key="2">
    <source>
        <dbReference type="Proteomes" id="UP001595961"/>
    </source>
</evidence>
<sequence length="537" mass="59150">MGVFVPVDTAWISSLQNTLLPLGEEARAGAHMSIYTLAVARSLVDTMVWRLDASCRANEERFYIKLDRNHELDLVRHLASLWLPGRKVLSLLELRLLLTQELAILPRRLMQMEAGERVSALAATESPTQLAGLACDGFNLLANDDSRKWALLCDELEIAPTGVQSHLFAALRATPQNLLLKLALTPALKLPQVPGSEHPVPAHDYDSISLSYATREEGASERSREEFCRGLWSGLVSARDRSASASLVSADDAFERPSHTGFVGSEAVFERAPADARFGSMFRSLASIDISFADYLVRKGVDVSDLDAKPNLLDSVVRKVRPVVEIRSFYLKRSMRSEVGRASRRAPIPYCGAKNIFSVSESHPRWLKSTLSGMLGEAREKSPHISLVAQSREIKFAVSRVVARLKAFPSADEHSTYALIEKIGLFFGQQIVGQRFIADPILSFVVDEVGDAELRCLGNALYIGALVPLDINSHIYLVNGLVGGRFRLSNWLAPHFKLPLVAGKSINLTTLLERSRVDSSLDTVDISQLSLGLDHES</sequence>
<keyword evidence="2" id="KW-1185">Reference proteome</keyword>
<reference evidence="2" key="1">
    <citation type="journal article" date="2019" name="Int. J. Syst. Evol. Microbiol.">
        <title>The Global Catalogue of Microorganisms (GCM) 10K type strain sequencing project: providing services to taxonomists for standard genome sequencing and annotation.</title>
        <authorList>
            <consortium name="The Broad Institute Genomics Platform"/>
            <consortium name="The Broad Institute Genome Sequencing Center for Infectious Disease"/>
            <person name="Wu L."/>
            <person name="Ma J."/>
        </authorList>
    </citation>
    <scope>NUCLEOTIDE SEQUENCE [LARGE SCALE GENOMIC DNA]</scope>
    <source>
        <strain evidence="2">CCM 4481</strain>
    </source>
</reference>
<proteinExistence type="predicted"/>
<dbReference type="Pfam" id="PF24389">
    <property type="entry name" value="ORC-CDC6-like"/>
    <property type="match status" value="1"/>
</dbReference>
<dbReference type="RefSeq" id="WP_266150002.1">
    <property type="nucleotide sequence ID" value="NZ_JBHSGA010000003.1"/>
</dbReference>
<dbReference type="InterPro" id="IPR056955">
    <property type="entry name" value="ORC-CDC6-like"/>
</dbReference>
<accession>A0ABV9BX95</accession>
<comment type="caution">
    <text evidence="1">The sequence shown here is derived from an EMBL/GenBank/DDBJ whole genome shotgun (WGS) entry which is preliminary data.</text>
</comment>
<organism evidence="1 2">
    <name type="scientific">Dyella halodurans</name>
    <dbReference type="NCBI Taxonomy" id="1920171"/>
    <lineage>
        <taxon>Bacteria</taxon>
        <taxon>Pseudomonadati</taxon>
        <taxon>Pseudomonadota</taxon>
        <taxon>Gammaproteobacteria</taxon>
        <taxon>Lysobacterales</taxon>
        <taxon>Rhodanobacteraceae</taxon>
        <taxon>Dyella</taxon>
    </lineage>
</organism>
<evidence type="ECO:0000313" key="1">
    <source>
        <dbReference type="EMBL" id="MFC4525090.1"/>
    </source>
</evidence>
<dbReference type="EMBL" id="JBHSGA010000003">
    <property type="protein sequence ID" value="MFC4525090.1"/>
    <property type="molecule type" value="Genomic_DNA"/>
</dbReference>